<gene>
    <name evidence="2" type="ORF">NDU88_001685</name>
</gene>
<accession>A0AAV7V8I0</accession>
<evidence type="ECO:0000313" key="2">
    <source>
        <dbReference type="EMBL" id="KAJ1197839.1"/>
    </source>
</evidence>
<dbReference type="EMBL" id="JANPWB010000003">
    <property type="protein sequence ID" value="KAJ1197839.1"/>
    <property type="molecule type" value="Genomic_DNA"/>
</dbReference>
<dbReference type="AlphaFoldDB" id="A0AAV7V8I0"/>
<proteinExistence type="predicted"/>
<feature type="region of interest" description="Disordered" evidence="1">
    <location>
        <begin position="39"/>
        <end position="65"/>
    </location>
</feature>
<protein>
    <submittedName>
        <fullName evidence="2">Uncharacterized protein</fullName>
    </submittedName>
</protein>
<keyword evidence="3" id="KW-1185">Reference proteome</keyword>
<evidence type="ECO:0000313" key="3">
    <source>
        <dbReference type="Proteomes" id="UP001066276"/>
    </source>
</evidence>
<evidence type="ECO:0000256" key="1">
    <source>
        <dbReference type="SAM" id="MobiDB-lite"/>
    </source>
</evidence>
<name>A0AAV7V8I0_PLEWA</name>
<sequence length="170" mass="18510">MAERSVAVDPRRGKRAPPSLWARAAVEFLHGREAASRISFRGGRKSSNGRASTSSIGITGGTGPWGERLTVQREGTVGSFPYHRGARFGTGVSTHVTAQPAHEAQIRDLEAMDGGVDARASQLQLGLAQQQYGKLLLDEAKMAWRATQSRIYQWGNKSSKLLHRLCLNVN</sequence>
<reference evidence="2" key="1">
    <citation type="journal article" date="2022" name="bioRxiv">
        <title>Sequencing and chromosome-scale assembly of the giantPleurodeles waltlgenome.</title>
        <authorList>
            <person name="Brown T."/>
            <person name="Elewa A."/>
            <person name="Iarovenko S."/>
            <person name="Subramanian E."/>
            <person name="Araus A.J."/>
            <person name="Petzold A."/>
            <person name="Susuki M."/>
            <person name="Suzuki K.-i.T."/>
            <person name="Hayashi T."/>
            <person name="Toyoda A."/>
            <person name="Oliveira C."/>
            <person name="Osipova E."/>
            <person name="Leigh N.D."/>
            <person name="Simon A."/>
            <person name="Yun M.H."/>
        </authorList>
    </citation>
    <scope>NUCLEOTIDE SEQUENCE</scope>
    <source>
        <strain evidence="2">20211129_DDA</strain>
        <tissue evidence="2">Liver</tissue>
    </source>
</reference>
<organism evidence="2 3">
    <name type="scientific">Pleurodeles waltl</name>
    <name type="common">Iberian ribbed newt</name>
    <dbReference type="NCBI Taxonomy" id="8319"/>
    <lineage>
        <taxon>Eukaryota</taxon>
        <taxon>Metazoa</taxon>
        <taxon>Chordata</taxon>
        <taxon>Craniata</taxon>
        <taxon>Vertebrata</taxon>
        <taxon>Euteleostomi</taxon>
        <taxon>Amphibia</taxon>
        <taxon>Batrachia</taxon>
        <taxon>Caudata</taxon>
        <taxon>Salamandroidea</taxon>
        <taxon>Salamandridae</taxon>
        <taxon>Pleurodelinae</taxon>
        <taxon>Pleurodeles</taxon>
    </lineage>
</organism>
<comment type="caution">
    <text evidence="2">The sequence shown here is derived from an EMBL/GenBank/DDBJ whole genome shotgun (WGS) entry which is preliminary data.</text>
</comment>
<dbReference type="Proteomes" id="UP001066276">
    <property type="component" value="Chromosome 2_1"/>
</dbReference>